<name>A0A316AC41_9BACT</name>
<feature type="domain" description="Stress-response A/B barrel" evidence="3">
    <location>
        <begin position="31"/>
        <end position="125"/>
    </location>
</feature>
<feature type="signal peptide" evidence="2">
    <location>
        <begin position="1"/>
        <end position="22"/>
    </location>
</feature>
<keyword evidence="2" id="KW-0732">Signal</keyword>
<evidence type="ECO:0000259" key="3">
    <source>
        <dbReference type="PROSITE" id="PS51502"/>
    </source>
</evidence>
<dbReference type="RefSeq" id="WP_109677229.1">
    <property type="nucleotide sequence ID" value="NZ_QGDT01000014.1"/>
</dbReference>
<dbReference type="OrthoDB" id="9816070at2"/>
<dbReference type="InterPro" id="IPR044662">
    <property type="entry name" value="HS1/DABB1-like"/>
</dbReference>
<dbReference type="InterPro" id="IPR011008">
    <property type="entry name" value="Dimeric_a/b-barrel"/>
</dbReference>
<proteinExistence type="predicted"/>
<evidence type="ECO:0000256" key="2">
    <source>
        <dbReference type="SAM" id="SignalP"/>
    </source>
</evidence>
<sequence>MNFKLLFFVGLLIFGSMASATANTPAKKKVLRHVVMFKFKDSATPAQVKEVEDAFRKLPSQIKTIKGFEWGTNNSPEGLEQGFTHCFFLTFDSEEGRATYLPHPAHKAFGEVLSPYLDKVMVLDYWTKE</sequence>
<feature type="chain" id="PRO_5016366661" evidence="2">
    <location>
        <begin position="23"/>
        <end position="129"/>
    </location>
</feature>
<dbReference type="Pfam" id="PF07876">
    <property type="entry name" value="Dabb"/>
    <property type="match status" value="1"/>
</dbReference>
<comment type="subunit">
    <text evidence="1">Homodimer.</text>
</comment>
<dbReference type="InterPro" id="IPR013097">
    <property type="entry name" value="Dabb"/>
</dbReference>
<gene>
    <name evidence="4" type="ORF">CLV98_11452</name>
</gene>
<keyword evidence="5" id="KW-1185">Reference proteome</keyword>
<dbReference type="PROSITE" id="PS51502">
    <property type="entry name" value="S_R_A_B_BARREL"/>
    <property type="match status" value="1"/>
</dbReference>
<protein>
    <submittedName>
        <fullName evidence="4">Stress responsive alpha/beta barrel protein</fullName>
    </submittedName>
</protein>
<evidence type="ECO:0000313" key="5">
    <source>
        <dbReference type="Proteomes" id="UP000245880"/>
    </source>
</evidence>
<dbReference type="PANTHER" id="PTHR33178">
    <property type="match status" value="1"/>
</dbReference>
<dbReference type="Gene3D" id="3.30.70.100">
    <property type="match status" value="1"/>
</dbReference>
<dbReference type="EMBL" id="QGDT01000014">
    <property type="protein sequence ID" value="PWJ55283.1"/>
    <property type="molecule type" value="Genomic_DNA"/>
</dbReference>
<dbReference type="AlphaFoldDB" id="A0A316AC41"/>
<dbReference type="SMART" id="SM00886">
    <property type="entry name" value="Dabb"/>
    <property type="match status" value="1"/>
</dbReference>
<evidence type="ECO:0000256" key="1">
    <source>
        <dbReference type="ARBA" id="ARBA00011738"/>
    </source>
</evidence>
<dbReference type="PANTHER" id="PTHR33178:SF10">
    <property type="entry name" value="STRESS-RESPONSE A_B BARREL DOMAIN-CONTAINING PROTEIN"/>
    <property type="match status" value="1"/>
</dbReference>
<accession>A0A316AC41</accession>
<dbReference type="SUPFAM" id="SSF54909">
    <property type="entry name" value="Dimeric alpha+beta barrel"/>
    <property type="match status" value="1"/>
</dbReference>
<reference evidence="4 5" key="1">
    <citation type="submission" date="2018-03" db="EMBL/GenBank/DDBJ databases">
        <title>Genomic Encyclopedia of Archaeal and Bacterial Type Strains, Phase II (KMG-II): from individual species to whole genera.</title>
        <authorList>
            <person name="Goeker M."/>
        </authorList>
    </citation>
    <scope>NUCLEOTIDE SEQUENCE [LARGE SCALE GENOMIC DNA]</scope>
    <source>
        <strain evidence="4 5">DSM 100346</strain>
    </source>
</reference>
<dbReference type="Proteomes" id="UP000245880">
    <property type="component" value="Unassembled WGS sequence"/>
</dbReference>
<comment type="caution">
    <text evidence="4">The sequence shown here is derived from an EMBL/GenBank/DDBJ whole genome shotgun (WGS) entry which is preliminary data.</text>
</comment>
<evidence type="ECO:0000313" key="4">
    <source>
        <dbReference type="EMBL" id="PWJ55283.1"/>
    </source>
</evidence>
<organism evidence="4 5">
    <name type="scientific">Dyadobacter jejuensis</name>
    <dbReference type="NCBI Taxonomy" id="1082580"/>
    <lineage>
        <taxon>Bacteria</taxon>
        <taxon>Pseudomonadati</taxon>
        <taxon>Bacteroidota</taxon>
        <taxon>Cytophagia</taxon>
        <taxon>Cytophagales</taxon>
        <taxon>Spirosomataceae</taxon>
        <taxon>Dyadobacter</taxon>
    </lineage>
</organism>